<proteinExistence type="predicted"/>
<accession>A0A4Y2L264</accession>
<comment type="caution">
    <text evidence="1">The sequence shown here is derived from an EMBL/GenBank/DDBJ whole genome shotgun (WGS) entry which is preliminary data.</text>
</comment>
<feature type="non-terminal residue" evidence="1">
    <location>
        <position position="1"/>
    </location>
</feature>
<dbReference type="AlphaFoldDB" id="A0A4Y2L264"/>
<sequence length="48" mass="5191">GKKKIRIACGMRPSSGVDVGSADLKSSHAVDECSAIFFMISWEWNSTS</sequence>
<protein>
    <submittedName>
        <fullName evidence="1">Uncharacterized protein</fullName>
    </submittedName>
</protein>
<name>A0A4Y2L264_ARAVE</name>
<gene>
    <name evidence="1" type="ORF">AVEN_141850_1</name>
</gene>
<dbReference type="EMBL" id="BGPR01005291">
    <property type="protein sequence ID" value="GBN08761.1"/>
    <property type="molecule type" value="Genomic_DNA"/>
</dbReference>
<organism evidence="1 2">
    <name type="scientific">Araneus ventricosus</name>
    <name type="common">Orbweaver spider</name>
    <name type="synonym">Epeira ventricosa</name>
    <dbReference type="NCBI Taxonomy" id="182803"/>
    <lineage>
        <taxon>Eukaryota</taxon>
        <taxon>Metazoa</taxon>
        <taxon>Ecdysozoa</taxon>
        <taxon>Arthropoda</taxon>
        <taxon>Chelicerata</taxon>
        <taxon>Arachnida</taxon>
        <taxon>Araneae</taxon>
        <taxon>Araneomorphae</taxon>
        <taxon>Entelegynae</taxon>
        <taxon>Araneoidea</taxon>
        <taxon>Araneidae</taxon>
        <taxon>Araneus</taxon>
    </lineage>
</organism>
<evidence type="ECO:0000313" key="2">
    <source>
        <dbReference type="Proteomes" id="UP000499080"/>
    </source>
</evidence>
<reference evidence="1 2" key="1">
    <citation type="journal article" date="2019" name="Sci. Rep.">
        <title>Orb-weaving spider Araneus ventricosus genome elucidates the spidroin gene catalogue.</title>
        <authorList>
            <person name="Kono N."/>
            <person name="Nakamura H."/>
            <person name="Ohtoshi R."/>
            <person name="Moran D.A.P."/>
            <person name="Shinohara A."/>
            <person name="Yoshida Y."/>
            <person name="Fujiwara M."/>
            <person name="Mori M."/>
            <person name="Tomita M."/>
            <person name="Arakawa K."/>
        </authorList>
    </citation>
    <scope>NUCLEOTIDE SEQUENCE [LARGE SCALE GENOMIC DNA]</scope>
</reference>
<keyword evidence="2" id="KW-1185">Reference proteome</keyword>
<evidence type="ECO:0000313" key="1">
    <source>
        <dbReference type="EMBL" id="GBN08761.1"/>
    </source>
</evidence>
<dbReference type="Proteomes" id="UP000499080">
    <property type="component" value="Unassembled WGS sequence"/>
</dbReference>